<dbReference type="PANTHER" id="PTHR42985">
    <property type="entry name" value="SODIUM-COUPLED MONOCARBOXYLATE TRANSPORTER"/>
    <property type="match status" value="1"/>
</dbReference>
<dbReference type="PROSITE" id="PS50283">
    <property type="entry name" value="NA_SOLUT_SYMP_3"/>
    <property type="match status" value="1"/>
</dbReference>
<feature type="transmembrane region" description="Helical" evidence="11">
    <location>
        <begin position="69"/>
        <end position="90"/>
    </location>
</feature>
<evidence type="ECO:0000256" key="11">
    <source>
        <dbReference type="SAM" id="Phobius"/>
    </source>
</evidence>
<evidence type="ECO:0000256" key="4">
    <source>
        <dbReference type="ARBA" id="ARBA00022475"/>
    </source>
</evidence>
<dbReference type="Pfam" id="PF00474">
    <property type="entry name" value="SSF"/>
    <property type="match status" value="1"/>
</dbReference>
<dbReference type="GO" id="GO:0015293">
    <property type="term" value="F:symporter activity"/>
    <property type="evidence" value="ECO:0007669"/>
    <property type="project" value="TreeGrafter"/>
</dbReference>
<comment type="caution">
    <text evidence="12">The sequence shown here is derived from an EMBL/GenBank/DDBJ whole genome shotgun (WGS) entry which is preliminary data.</text>
</comment>
<dbReference type="AlphaFoldDB" id="X0TQ09"/>
<keyword evidence="8" id="KW-0406">Ion transport</keyword>
<dbReference type="PANTHER" id="PTHR42985:SF40">
    <property type="entry name" value="LD47995P-RELATED"/>
    <property type="match status" value="1"/>
</dbReference>
<feature type="non-terminal residue" evidence="12">
    <location>
        <position position="1"/>
    </location>
</feature>
<dbReference type="Gene3D" id="1.20.1730.10">
    <property type="entry name" value="Sodium/glucose cotransporter"/>
    <property type="match status" value="1"/>
</dbReference>
<evidence type="ECO:0000313" key="12">
    <source>
        <dbReference type="EMBL" id="GAF95613.1"/>
    </source>
</evidence>
<feature type="non-terminal residue" evidence="12">
    <location>
        <position position="159"/>
    </location>
</feature>
<proteinExistence type="inferred from homology"/>
<evidence type="ECO:0000256" key="2">
    <source>
        <dbReference type="ARBA" id="ARBA00006434"/>
    </source>
</evidence>
<comment type="similarity">
    <text evidence="2">Belongs to the sodium:solute symporter (SSF) (TC 2.A.21) family.</text>
</comment>
<dbReference type="GO" id="GO:0006814">
    <property type="term" value="P:sodium ion transport"/>
    <property type="evidence" value="ECO:0007669"/>
    <property type="project" value="UniProtKB-KW"/>
</dbReference>
<keyword evidence="3" id="KW-0813">Transport</keyword>
<organism evidence="12">
    <name type="scientific">marine sediment metagenome</name>
    <dbReference type="NCBI Taxonomy" id="412755"/>
    <lineage>
        <taxon>unclassified sequences</taxon>
        <taxon>metagenomes</taxon>
        <taxon>ecological metagenomes</taxon>
    </lineage>
</organism>
<dbReference type="InterPro" id="IPR001734">
    <property type="entry name" value="Na/solute_symporter"/>
</dbReference>
<evidence type="ECO:0000256" key="5">
    <source>
        <dbReference type="ARBA" id="ARBA00022692"/>
    </source>
</evidence>
<dbReference type="EMBL" id="BARS01013316">
    <property type="protein sequence ID" value="GAF95613.1"/>
    <property type="molecule type" value="Genomic_DNA"/>
</dbReference>
<protein>
    <recommendedName>
        <fullName evidence="13">Amino acid permease/ SLC12A domain-containing protein</fullName>
    </recommendedName>
</protein>
<feature type="transmembrane region" description="Helical" evidence="11">
    <location>
        <begin position="24"/>
        <end position="48"/>
    </location>
</feature>
<dbReference type="GO" id="GO:0005886">
    <property type="term" value="C:plasma membrane"/>
    <property type="evidence" value="ECO:0007669"/>
    <property type="project" value="UniProtKB-SubCell"/>
</dbReference>
<gene>
    <name evidence="12" type="ORF">S01H1_23205</name>
</gene>
<reference evidence="12" key="1">
    <citation type="journal article" date="2014" name="Front. Microbiol.">
        <title>High frequency of phylogenetically diverse reductive dehalogenase-homologous genes in deep subseafloor sedimentary metagenomes.</title>
        <authorList>
            <person name="Kawai M."/>
            <person name="Futagami T."/>
            <person name="Toyoda A."/>
            <person name="Takaki Y."/>
            <person name="Nishi S."/>
            <person name="Hori S."/>
            <person name="Arai W."/>
            <person name="Tsubouchi T."/>
            <person name="Morono Y."/>
            <person name="Uchiyama I."/>
            <person name="Ito T."/>
            <person name="Fujiyama A."/>
            <person name="Inagaki F."/>
            <person name="Takami H."/>
        </authorList>
    </citation>
    <scope>NUCLEOTIDE SEQUENCE</scope>
    <source>
        <strain evidence="12">Expedition CK06-06</strain>
    </source>
</reference>
<evidence type="ECO:0000256" key="7">
    <source>
        <dbReference type="ARBA" id="ARBA00023053"/>
    </source>
</evidence>
<evidence type="ECO:0008006" key="13">
    <source>
        <dbReference type="Google" id="ProtNLM"/>
    </source>
</evidence>
<comment type="subcellular location">
    <subcellularLocation>
        <location evidence="1">Cell membrane</location>
        <topology evidence="1">Multi-pass membrane protein</topology>
    </subcellularLocation>
</comment>
<keyword evidence="4" id="KW-1003">Cell membrane</keyword>
<keyword evidence="9 11" id="KW-0472">Membrane</keyword>
<evidence type="ECO:0000256" key="3">
    <source>
        <dbReference type="ARBA" id="ARBA00022448"/>
    </source>
</evidence>
<sequence length="159" mass="16978">LRVGIYTMPEFLEYRYDGAARTIMATYLMVLYVVALLATVLYSSAQGLNGVFGFPQMLVDRFGMAQEDAVFWATIAGIWAVGIIAATYTIYGGLKAVVWSDLIQGGALLLGGAIVFYLGLKLVGGGAVGDDGGVVGGSLLEGWRTFRETNADKLHMVLP</sequence>
<keyword evidence="5 11" id="KW-0812">Transmembrane</keyword>
<dbReference type="InterPro" id="IPR038377">
    <property type="entry name" value="Na/Glc_symporter_sf"/>
</dbReference>
<evidence type="ECO:0000256" key="1">
    <source>
        <dbReference type="ARBA" id="ARBA00004651"/>
    </source>
</evidence>
<evidence type="ECO:0000256" key="10">
    <source>
        <dbReference type="ARBA" id="ARBA00023201"/>
    </source>
</evidence>
<accession>X0TQ09</accession>
<evidence type="ECO:0000256" key="9">
    <source>
        <dbReference type="ARBA" id="ARBA00023136"/>
    </source>
</evidence>
<evidence type="ECO:0000256" key="6">
    <source>
        <dbReference type="ARBA" id="ARBA00022989"/>
    </source>
</evidence>
<dbReference type="InterPro" id="IPR051163">
    <property type="entry name" value="Sodium:Solute_Symporter_SSF"/>
</dbReference>
<keyword evidence="6 11" id="KW-1133">Transmembrane helix</keyword>
<name>X0TQ09_9ZZZZ</name>
<keyword evidence="7" id="KW-0915">Sodium</keyword>
<feature type="transmembrane region" description="Helical" evidence="11">
    <location>
        <begin position="102"/>
        <end position="120"/>
    </location>
</feature>
<evidence type="ECO:0000256" key="8">
    <source>
        <dbReference type="ARBA" id="ARBA00023065"/>
    </source>
</evidence>
<keyword evidence="10" id="KW-0739">Sodium transport</keyword>